<dbReference type="OrthoDB" id="294878at2759"/>
<feature type="region of interest" description="Disordered" evidence="1">
    <location>
        <begin position="669"/>
        <end position="708"/>
    </location>
</feature>
<feature type="region of interest" description="Disordered" evidence="1">
    <location>
        <begin position="435"/>
        <end position="454"/>
    </location>
</feature>
<dbReference type="RefSeq" id="XP_001026253.2">
    <property type="nucleotide sequence ID" value="XM_001026253.2"/>
</dbReference>
<gene>
    <name evidence="2" type="ORF">TTHERM_00780970</name>
</gene>
<organism evidence="2 3">
    <name type="scientific">Tetrahymena thermophila (strain SB210)</name>
    <dbReference type="NCBI Taxonomy" id="312017"/>
    <lineage>
        <taxon>Eukaryota</taxon>
        <taxon>Sar</taxon>
        <taxon>Alveolata</taxon>
        <taxon>Ciliophora</taxon>
        <taxon>Intramacronucleata</taxon>
        <taxon>Oligohymenophorea</taxon>
        <taxon>Hymenostomatida</taxon>
        <taxon>Tetrahymenina</taxon>
        <taxon>Tetrahymenidae</taxon>
        <taxon>Tetrahymena</taxon>
    </lineage>
</organism>
<accession>I7LXR9</accession>
<dbReference type="InParanoid" id="I7LXR9"/>
<dbReference type="KEGG" id="tet:TTHERM_00780970"/>
<reference evidence="3" key="1">
    <citation type="journal article" date="2006" name="PLoS Biol.">
        <title>Macronuclear genome sequence of the ciliate Tetrahymena thermophila, a model eukaryote.</title>
        <authorList>
            <person name="Eisen J.A."/>
            <person name="Coyne R.S."/>
            <person name="Wu M."/>
            <person name="Wu D."/>
            <person name="Thiagarajan M."/>
            <person name="Wortman J.R."/>
            <person name="Badger J.H."/>
            <person name="Ren Q."/>
            <person name="Amedeo P."/>
            <person name="Jones K.M."/>
            <person name="Tallon L.J."/>
            <person name="Delcher A.L."/>
            <person name="Salzberg S.L."/>
            <person name="Silva J.C."/>
            <person name="Haas B.J."/>
            <person name="Majoros W.H."/>
            <person name="Farzad M."/>
            <person name="Carlton J.M."/>
            <person name="Smith R.K. Jr."/>
            <person name="Garg J."/>
            <person name="Pearlman R.E."/>
            <person name="Karrer K.M."/>
            <person name="Sun L."/>
            <person name="Manning G."/>
            <person name="Elde N.C."/>
            <person name="Turkewitz A.P."/>
            <person name="Asai D.J."/>
            <person name="Wilkes D.E."/>
            <person name="Wang Y."/>
            <person name="Cai H."/>
            <person name="Collins K."/>
            <person name="Stewart B.A."/>
            <person name="Lee S.R."/>
            <person name="Wilamowska K."/>
            <person name="Weinberg Z."/>
            <person name="Ruzzo W.L."/>
            <person name="Wloga D."/>
            <person name="Gaertig J."/>
            <person name="Frankel J."/>
            <person name="Tsao C.-C."/>
            <person name="Gorovsky M.A."/>
            <person name="Keeling P.J."/>
            <person name="Waller R.F."/>
            <person name="Patron N.J."/>
            <person name="Cherry J.M."/>
            <person name="Stover N.A."/>
            <person name="Krieger C.J."/>
            <person name="del Toro C."/>
            <person name="Ryder H.F."/>
            <person name="Williamson S.C."/>
            <person name="Barbeau R.A."/>
            <person name="Hamilton E.P."/>
            <person name="Orias E."/>
        </authorList>
    </citation>
    <scope>NUCLEOTIDE SEQUENCE [LARGE SCALE GENOMIC DNA]</scope>
    <source>
        <strain evidence="3">SB210</strain>
    </source>
</reference>
<dbReference type="EMBL" id="GG662313">
    <property type="protein sequence ID" value="EAS06008.2"/>
    <property type="molecule type" value="Genomic_DNA"/>
</dbReference>
<sequence length="1489" mass="176216">MDELHEIIQQRVKKAQELNEIFQSQDDGQSRNNEILSQLSRTKILSNMLRKAKEDEKYRIEKENWILNVLKAFKDPNSIQKNFIYNRSIDIMKLIFPQFEYSYLQQTQQIEQQHIFINKFVTLYQKFFQTFEKCYEFKQQFKFIIRPQNQYIIYDMIRYLVEFSRDYFTQFVTYWQSYRNRDIKQTQLFQQSQIASHFINQAKNQNIQNLNNNKSSQVIAVGQAFQQNNPQQQQNTSISNQTKTLNNNQNFTVTVSTQFKLQQRSISSNNISSLIKQNCIDDQTQNNKEVNLIQNNAFIQSQLDQKKQQQQQDFNQKRLKISLQSANQQLLSFQDADQQVQNIGFFDQINCIQIKERDDDDHQNLYTQNFKKTFKNMNYEDEKEQGYDTPLKLGIDLDQNEVIKLKENCNDNYVNLATEDTVSNDLNRQIRNQIDQKSQLQSKDVSPLSKNNQELDIPQLDFSKTYQALQKRQSPMRQTKYAEQIKIQPRRAVETIQFNNPSLSNTWFNKKINRINEFQSIFMSYGQLSDVMPDLDQGAITLTNYKLRKLLNLNSTDTKQQQEDLQLWMRNTFEVSYSRNQRISNSIQGYLVILEECYKNNFNFRSKLGEFYKTNVIKNNVETHDTSSLIIKIQQNRFVMAQKKINKNKTEVNFMKNFKFQSEQNLENLTNSPVSKKQRSKKMSIHSSQNLDQQSKCQNTQQDSQINQRSDCKIEDPFQNLNQLDSCFNHEIKETKSSEHQDTDEIQFKKCEDYLIKKEIQPIFNRTQAFSSTKKRQNSIPKLRMFKNFSQQKVFQSQSEVNNNFDEPKFSQISNNQKLPNDQLSMQNISKNLIKSSQSKASNQKQMRNVSPQKNQDYLIEFKTKIIKLQPNQNPISVFNDQNFQSIIQEADTDQDKSNYMGIEQQNDQVDNKKAITINKNLANKLYKIKSFHNDKDLQSQANKNGNIQTQNAAKKIKTAIQYYQQDQPNLNKVSQNYLQKSLSKQAYQSKFQQEKNLLQRLQKSNQPTSSLPQVNTEFIQKLSQLEINQLFPQLQQSQSNEVQEELYFSKQNISRISPFSKTPQNQLNSNEVKLFSTQNKNLQLQTKDLQESPSNCDQNFNKLEFINLNLIDKKNFSQSDKKMSPSISPFSRNQSVEQKCNYEKKKLFSEKFKLLIQKTEQNPIESDKCIKPENESIQVNKINNEQNQKVLFEQINSNNNLNKYEISSQRKTKRSESAVNIKYNVENNEQNNQSDFYIASTFNVIDQYNNLNSRASEFILDERQNNNQNIQNQLNFSQDNNLVCNQIINQKDFIKLLTNSNFKKNLLHPHLKQKTSTEFFQQIYSKISKNRKLRSSSQLRRQYASQNQFDSLLQQMKNQNLQQNDLPSRAQENLFKNNNQEAQFNKQSNLDQQQQQFDKKNNQNENVTQIFQKQITQQNEEIVIKKVPENQIKNDIKHTKYEGQVRKKEKSNENIKTNQIKKQEIKQLKVQGMNQQFIHYNIQSSQNI</sequence>
<keyword evidence="3" id="KW-1185">Reference proteome</keyword>
<dbReference type="eggNOG" id="ENOG502SZCG">
    <property type="taxonomic scope" value="Eukaryota"/>
</dbReference>
<evidence type="ECO:0000313" key="2">
    <source>
        <dbReference type="EMBL" id="EAS06008.2"/>
    </source>
</evidence>
<evidence type="ECO:0000256" key="1">
    <source>
        <dbReference type="SAM" id="MobiDB-lite"/>
    </source>
</evidence>
<proteinExistence type="predicted"/>
<name>I7LXR9_TETTS</name>
<protein>
    <submittedName>
        <fullName evidence="2">Uncharacterized protein</fullName>
    </submittedName>
</protein>
<evidence type="ECO:0000313" key="3">
    <source>
        <dbReference type="Proteomes" id="UP000009168"/>
    </source>
</evidence>
<dbReference type="GeneID" id="7830735"/>
<feature type="compositionally biased region" description="Polar residues" evidence="1">
    <location>
        <begin position="685"/>
        <end position="708"/>
    </location>
</feature>
<dbReference type="Proteomes" id="UP000009168">
    <property type="component" value="Unassembled WGS sequence"/>
</dbReference>